<dbReference type="GO" id="GO:0016887">
    <property type="term" value="F:ATP hydrolysis activity"/>
    <property type="evidence" value="ECO:0007669"/>
    <property type="project" value="InterPro"/>
</dbReference>
<dbReference type="GO" id="GO:0005524">
    <property type="term" value="F:ATP binding"/>
    <property type="evidence" value="ECO:0007669"/>
    <property type="project" value="UniProtKB-KW"/>
</dbReference>
<feature type="transmembrane region" description="Helical" evidence="10">
    <location>
        <begin position="736"/>
        <end position="765"/>
    </location>
</feature>
<dbReference type="PANTHER" id="PTHR42798">
    <property type="entry name" value="LIPOPROTEIN-RELEASING SYSTEM ATP-BINDING PROTEIN LOLD"/>
    <property type="match status" value="1"/>
</dbReference>
<keyword evidence="7 10" id="KW-1133">Transmembrane helix</keyword>
<evidence type="ECO:0000256" key="4">
    <source>
        <dbReference type="ARBA" id="ARBA00022692"/>
    </source>
</evidence>
<reference evidence="12" key="2">
    <citation type="journal article" date="2021" name="PeerJ">
        <title>Extensive microbial diversity within the chicken gut microbiome revealed by metagenomics and culture.</title>
        <authorList>
            <person name="Gilroy R."/>
            <person name="Ravi A."/>
            <person name="Getino M."/>
            <person name="Pursley I."/>
            <person name="Horton D.L."/>
            <person name="Alikhan N.F."/>
            <person name="Baker D."/>
            <person name="Gharbi K."/>
            <person name="Hall N."/>
            <person name="Watson M."/>
            <person name="Adriaenssens E.M."/>
            <person name="Foster-Nyarko E."/>
            <person name="Jarju S."/>
            <person name="Secka A."/>
            <person name="Antonio M."/>
            <person name="Oren A."/>
            <person name="Chaudhuri R.R."/>
            <person name="La Ragione R."/>
            <person name="Hildebrand F."/>
            <person name="Pallen M.J."/>
        </authorList>
    </citation>
    <scope>NUCLEOTIDE SEQUENCE</scope>
    <source>
        <strain evidence="12">E3-2379</strain>
    </source>
</reference>
<comment type="subcellular location">
    <subcellularLocation>
        <location evidence="1">Cell inner membrane</location>
        <topology evidence="1">Multi-pass membrane protein</topology>
    </subcellularLocation>
</comment>
<organism evidence="12 13">
    <name type="scientific">Candidatus Scybalomonas excrementavium</name>
    <dbReference type="NCBI Taxonomy" id="2840943"/>
    <lineage>
        <taxon>Bacteria</taxon>
        <taxon>Bacillati</taxon>
        <taxon>Bacillota</taxon>
        <taxon>Clostridia</taxon>
        <taxon>Lachnospirales</taxon>
        <taxon>Lachnospiraceae</taxon>
        <taxon>Lachnospiraceae incertae sedis</taxon>
        <taxon>Candidatus Scybalomonas</taxon>
    </lineage>
</organism>
<evidence type="ECO:0000256" key="7">
    <source>
        <dbReference type="ARBA" id="ARBA00022989"/>
    </source>
</evidence>
<evidence type="ECO:0000256" key="8">
    <source>
        <dbReference type="ARBA" id="ARBA00023136"/>
    </source>
</evidence>
<keyword evidence="3" id="KW-1003">Cell membrane</keyword>
<feature type="transmembrane region" description="Helical" evidence="10">
    <location>
        <begin position="824"/>
        <end position="852"/>
    </location>
</feature>
<evidence type="ECO:0000256" key="6">
    <source>
        <dbReference type="ARBA" id="ARBA00022840"/>
    </source>
</evidence>
<dbReference type="Pfam" id="PF00005">
    <property type="entry name" value="ABC_tran"/>
    <property type="match status" value="1"/>
</dbReference>
<proteinExistence type="inferred from homology"/>
<dbReference type="InterPro" id="IPR003593">
    <property type="entry name" value="AAA+_ATPase"/>
</dbReference>
<evidence type="ECO:0000256" key="10">
    <source>
        <dbReference type="SAM" id="Phobius"/>
    </source>
</evidence>
<dbReference type="InterPro" id="IPR027417">
    <property type="entry name" value="P-loop_NTPase"/>
</dbReference>
<dbReference type="Pfam" id="PF02687">
    <property type="entry name" value="FtsX"/>
    <property type="match status" value="1"/>
</dbReference>
<dbReference type="Proteomes" id="UP000823618">
    <property type="component" value="Unassembled WGS sequence"/>
</dbReference>
<comment type="caution">
    <text evidence="12">The sequence shown here is derived from an EMBL/GenBank/DDBJ whole genome shotgun (WGS) entry which is preliminary data.</text>
</comment>
<evidence type="ECO:0000313" key="13">
    <source>
        <dbReference type="Proteomes" id="UP000823618"/>
    </source>
</evidence>
<evidence type="ECO:0000256" key="9">
    <source>
        <dbReference type="ARBA" id="ARBA00038388"/>
    </source>
</evidence>
<dbReference type="PROSITE" id="PS50893">
    <property type="entry name" value="ABC_TRANSPORTER_2"/>
    <property type="match status" value="1"/>
</dbReference>
<sequence length="869" mass="96878">MLQLKNIIKTYVTGGITQQALKGISLNFRENEFVSILGQSGSGKTTLLNIIGGLDQYTDGDLIINGISTKQYKSSDWDVYRNQSIGFIFQSYNLISHQTVLANVELALTLAGISKKERRQRAIEVLEKVGLKDHLHKKPNQMSGGQMQRVAIARALINNPDILLADEPTGALDSETSIQVMELLKEIAKDKLVIMVTHNPELAQEYSTRIIRLKDGVIQGDTNPYAENEMIVNNKEVTVKKSKKNRVSMSFFTALALSFNNLKTKKGRTILTSFAGSIGIIGIALILALSSGMQAYIANVEEDTLSSYPITIQNQGIDLLKMQSSTREGMERSKEEHKLDKVYQGGYAADTLQMQNIKLKDNDLKTFKEYIESKNGKKIRENTNAIQYGYPLNLQIYKSDTTKEIVQVNPSSVLEEEENYGQMADSMKAMGVTTSEVWTEMIDNQKLLTSQYDLLAGEWPNHYDEVVLVLDENNEISDMTLYALGLKDSKEIERMRKKLENGKDLSQTDYSKESYSYDDILKTTFKLVLNTDYYQKKNGIWMDKKTEKSYMKKLINNGITIRISGIIRPSKDAAASSIQGTIGYTNALTKYVMKQIHASKIVKEQKKNPNMNVFTGEEFVDAKDISEQELLEQLDPNKKAMILSLPEAERNVYLTSYKESLNTTYEDNLELLGSIRTQEPSSISLYLKDFDAREAVIEAIQEYNDQQVKAGKESNVIEYTDMVGIMTASITSIINMITYLLIGFVSISLVVSSIMIGIITYISVLERTKEIGILRSIGASKKDVSRVFNAETMIVGFSAGAIGILVTILLTIPINHIIETLSGVANIAVLPVGGAITLIIISIVLTMIAGFIPAKMAAKKDPVIALRSE</sequence>
<dbReference type="InterPro" id="IPR017911">
    <property type="entry name" value="MacB-like_ATP-bd"/>
</dbReference>
<evidence type="ECO:0000256" key="3">
    <source>
        <dbReference type="ARBA" id="ARBA00022475"/>
    </source>
</evidence>
<dbReference type="GO" id="GO:0005886">
    <property type="term" value="C:plasma membrane"/>
    <property type="evidence" value="ECO:0007669"/>
    <property type="project" value="UniProtKB-SubCell"/>
</dbReference>
<keyword evidence="6 12" id="KW-0067">ATP-binding</keyword>
<evidence type="ECO:0000313" key="12">
    <source>
        <dbReference type="EMBL" id="MBO8463008.1"/>
    </source>
</evidence>
<keyword evidence="2" id="KW-0813">Transport</keyword>
<dbReference type="PROSITE" id="PS00211">
    <property type="entry name" value="ABC_TRANSPORTER_1"/>
    <property type="match status" value="1"/>
</dbReference>
<feature type="transmembrane region" description="Helical" evidence="10">
    <location>
        <begin position="786"/>
        <end position="812"/>
    </location>
</feature>
<accession>A0A9D9N7G7</accession>
<dbReference type="GO" id="GO:0098796">
    <property type="term" value="C:membrane protein complex"/>
    <property type="evidence" value="ECO:0007669"/>
    <property type="project" value="UniProtKB-ARBA"/>
</dbReference>
<dbReference type="FunFam" id="3.40.50.300:FF:000032">
    <property type="entry name" value="Export ABC transporter ATP-binding protein"/>
    <property type="match status" value="1"/>
</dbReference>
<keyword evidence="5" id="KW-0547">Nucleotide-binding</keyword>
<dbReference type="InterPro" id="IPR017871">
    <property type="entry name" value="ABC_transporter-like_CS"/>
</dbReference>
<dbReference type="Gene3D" id="3.40.50.300">
    <property type="entry name" value="P-loop containing nucleotide triphosphate hydrolases"/>
    <property type="match status" value="1"/>
</dbReference>
<feature type="transmembrane region" description="Helical" evidence="10">
    <location>
        <begin position="270"/>
        <end position="289"/>
    </location>
</feature>
<name>A0A9D9N7G7_9FIRM</name>
<evidence type="ECO:0000256" key="1">
    <source>
        <dbReference type="ARBA" id="ARBA00004429"/>
    </source>
</evidence>
<keyword evidence="4 10" id="KW-0812">Transmembrane</keyword>
<gene>
    <name evidence="12" type="ORF">IAC13_03650</name>
</gene>
<comment type="similarity">
    <text evidence="9">Belongs to the ABC transporter superfamily. Macrolide exporter (TC 3.A.1.122) family.</text>
</comment>
<feature type="domain" description="ABC transporter" evidence="11">
    <location>
        <begin position="2"/>
        <end position="240"/>
    </location>
</feature>
<evidence type="ECO:0000256" key="2">
    <source>
        <dbReference type="ARBA" id="ARBA00022448"/>
    </source>
</evidence>
<dbReference type="SUPFAM" id="SSF52540">
    <property type="entry name" value="P-loop containing nucleoside triphosphate hydrolases"/>
    <property type="match status" value="1"/>
</dbReference>
<dbReference type="InterPro" id="IPR003838">
    <property type="entry name" value="ABC3_permease_C"/>
</dbReference>
<keyword evidence="8 10" id="KW-0472">Membrane</keyword>
<dbReference type="CDD" id="cd03255">
    <property type="entry name" value="ABC_MJ0796_LolCDE_FtsE"/>
    <property type="match status" value="1"/>
</dbReference>
<evidence type="ECO:0000259" key="11">
    <source>
        <dbReference type="PROSITE" id="PS50893"/>
    </source>
</evidence>
<dbReference type="PANTHER" id="PTHR42798:SF6">
    <property type="entry name" value="CELL DIVISION ATP-BINDING PROTEIN FTSE"/>
    <property type="match status" value="1"/>
</dbReference>
<dbReference type="InterPro" id="IPR003439">
    <property type="entry name" value="ABC_transporter-like_ATP-bd"/>
</dbReference>
<dbReference type="AlphaFoldDB" id="A0A9D9N7G7"/>
<dbReference type="GO" id="GO:0022857">
    <property type="term" value="F:transmembrane transporter activity"/>
    <property type="evidence" value="ECO:0007669"/>
    <property type="project" value="UniProtKB-ARBA"/>
</dbReference>
<evidence type="ECO:0000256" key="5">
    <source>
        <dbReference type="ARBA" id="ARBA00022741"/>
    </source>
</evidence>
<dbReference type="EMBL" id="JADIML010000102">
    <property type="protein sequence ID" value="MBO8463008.1"/>
    <property type="molecule type" value="Genomic_DNA"/>
</dbReference>
<reference evidence="12" key="1">
    <citation type="submission" date="2020-10" db="EMBL/GenBank/DDBJ databases">
        <authorList>
            <person name="Gilroy R."/>
        </authorList>
    </citation>
    <scope>NUCLEOTIDE SEQUENCE</scope>
    <source>
        <strain evidence="12">E3-2379</strain>
    </source>
</reference>
<dbReference type="SMART" id="SM00382">
    <property type="entry name" value="AAA"/>
    <property type="match status" value="1"/>
</dbReference>
<protein>
    <submittedName>
        <fullName evidence="12">ABC transporter ATP-binding protein/permease</fullName>
    </submittedName>
</protein>